<gene>
    <name evidence="6 7" type="primary">prmA</name>
    <name evidence="7" type="ORF">NCTC13043_01261</name>
</gene>
<keyword evidence="5 6" id="KW-0949">S-adenosyl-L-methionine</keyword>
<evidence type="ECO:0000313" key="7">
    <source>
        <dbReference type="EMBL" id="SUC12654.1"/>
    </source>
</evidence>
<dbReference type="GeneID" id="78570949"/>
<dbReference type="Proteomes" id="UP000254235">
    <property type="component" value="Unassembled WGS sequence"/>
</dbReference>
<dbReference type="AlphaFoldDB" id="A0A379F2R0"/>
<dbReference type="NCBIfam" id="NF001785">
    <property type="entry name" value="PRK00517.2-2"/>
    <property type="match status" value="1"/>
</dbReference>
<evidence type="ECO:0000313" key="8">
    <source>
        <dbReference type="Proteomes" id="UP000254235"/>
    </source>
</evidence>
<comment type="function">
    <text evidence="6">Methylates ribosomal protein L11.</text>
</comment>
<feature type="binding site" evidence="6">
    <location>
        <position position="182"/>
    </location>
    <ligand>
        <name>S-adenosyl-L-methionine</name>
        <dbReference type="ChEBI" id="CHEBI:59789"/>
    </ligand>
</feature>
<comment type="catalytic activity">
    <reaction evidence="6">
        <text>L-lysyl-[protein] + 3 S-adenosyl-L-methionine = N(6),N(6),N(6)-trimethyl-L-lysyl-[protein] + 3 S-adenosyl-L-homocysteine + 3 H(+)</text>
        <dbReference type="Rhea" id="RHEA:54192"/>
        <dbReference type="Rhea" id="RHEA-COMP:9752"/>
        <dbReference type="Rhea" id="RHEA-COMP:13826"/>
        <dbReference type="ChEBI" id="CHEBI:15378"/>
        <dbReference type="ChEBI" id="CHEBI:29969"/>
        <dbReference type="ChEBI" id="CHEBI:57856"/>
        <dbReference type="ChEBI" id="CHEBI:59789"/>
        <dbReference type="ChEBI" id="CHEBI:61961"/>
    </reaction>
</comment>
<dbReference type="CDD" id="cd02440">
    <property type="entry name" value="AdoMet_MTases"/>
    <property type="match status" value="1"/>
</dbReference>
<dbReference type="GO" id="GO:0016279">
    <property type="term" value="F:protein-lysine N-methyltransferase activity"/>
    <property type="evidence" value="ECO:0007669"/>
    <property type="project" value="RHEA"/>
</dbReference>
<dbReference type="GO" id="GO:0005737">
    <property type="term" value="C:cytoplasm"/>
    <property type="evidence" value="ECO:0007669"/>
    <property type="project" value="UniProtKB-SubCell"/>
</dbReference>
<protein>
    <recommendedName>
        <fullName evidence="6">Ribosomal protein L11 methyltransferase</fullName>
        <shortName evidence="6">L11 Mtase</shortName>
        <ecNumber evidence="6">2.1.1.-</ecNumber>
    </recommendedName>
</protein>
<dbReference type="InterPro" id="IPR050078">
    <property type="entry name" value="Ribosomal_L11_MeTrfase_PrmA"/>
</dbReference>
<dbReference type="PIRSF" id="PIRSF000401">
    <property type="entry name" value="RPL11_MTase"/>
    <property type="match status" value="1"/>
</dbReference>
<dbReference type="RefSeq" id="WP_115083389.1">
    <property type="nucleotide sequence ID" value="NZ_UGTP01000001.1"/>
</dbReference>
<evidence type="ECO:0000256" key="1">
    <source>
        <dbReference type="ARBA" id="ARBA00009741"/>
    </source>
</evidence>
<evidence type="ECO:0000256" key="6">
    <source>
        <dbReference type="HAMAP-Rule" id="MF_00735"/>
    </source>
</evidence>
<dbReference type="GO" id="GO:0032259">
    <property type="term" value="P:methylation"/>
    <property type="evidence" value="ECO:0007669"/>
    <property type="project" value="UniProtKB-KW"/>
</dbReference>
<organism evidence="7 8">
    <name type="scientific">Prevotella pallens</name>
    <dbReference type="NCBI Taxonomy" id="60133"/>
    <lineage>
        <taxon>Bacteria</taxon>
        <taxon>Pseudomonadati</taxon>
        <taxon>Bacteroidota</taxon>
        <taxon>Bacteroidia</taxon>
        <taxon>Bacteroidales</taxon>
        <taxon>Prevotellaceae</taxon>
        <taxon>Prevotella</taxon>
    </lineage>
</organism>
<evidence type="ECO:0000256" key="5">
    <source>
        <dbReference type="ARBA" id="ARBA00022691"/>
    </source>
</evidence>
<feature type="binding site" evidence="6">
    <location>
        <position position="226"/>
    </location>
    <ligand>
        <name>S-adenosyl-L-methionine</name>
        <dbReference type="ChEBI" id="CHEBI:59789"/>
    </ligand>
</feature>
<keyword evidence="2 6" id="KW-0963">Cytoplasm</keyword>
<dbReference type="InterPro" id="IPR029063">
    <property type="entry name" value="SAM-dependent_MTases_sf"/>
</dbReference>
<name>A0A379F2R0_9BACT</name>
<dbReference type="SUPFAM" id="SSF53335">
    <property type="entry name" value="S-adenosyl-L-methionine-dependent methyltransferases"/>
    <property type="match status" value="1"/>
</dbReference>
<comment type="subcellular location">
    <subcellularLocation>
        <location evidence="6">Cytoplasm</location>
    </subcellularLocation>
</comment>
<feature type="binding site" evidence="6">
    <location>
        <position position="160"/>
    </location>
    <ligand>
        <name>S-adenosyl-L-methionine</name>
        <dbReference type="ChEBI" id="CHEBI:59789"/>
    </ligand>
</feature>
<keyword evidence="4 6" id="KW-0808">Transferase</keyword>
<keyword evidence="7" id="KW-0689">Ribosomal protein</keyword>
<dbReference type="EMBL" id="UGTP01000001">
    <property type="protein sequence ID" value="SUC12654.1"/>
    <property type="molecule type" value="Genomic_DNA"/>
</dbReference>
<dbReference type="Gene3D" id="3.40.50.150">
    <property type="entry name" value="Vaccinia Virus protein VP39"/>
    <property type="match status" value="1"/>
</dbReference>
<evidence type="ECO:0000256" key="4">
    <source>
        <dbReference type="ARBA" id="ARBA00022679"/>
    </source>
</evidence>
<sequence>MRYLQITFKITPDTELARELLVAMAGEVGCDSFSEEENVVMGYCLENAFEEAALKEAISNFILPNIEIEYKVEKAEDKNWNEEWERDNFTPIIINNNCIICSVKEENPYRLVEKVEGREPLLVRIDPKQAFGSGTHETTQMIVSQLLEMNLNGTKVLDCGCGTGILSIIAAKCGAETVCGYDIDEWSVRNTIENAEANNVSLEVKEGDKQVIENFSEKKFDVVVANINRNILLADMSAFVCAMKTKGILILSGFYEEDVSLLEEKALSLGLRKSQCKVNHKWACLTFYQF</sequence>
<accession>A0A379F2R0</accession>
<dbReference type="PANTHER" id="PTHR43648:SF1">
    <property type="entry name" value="ELECTRON TRANSFER FLAVOPROTEIN BETA SUBUNIT LYSINE METHYLTRANSFERASE"/>
    <property type="match status" value="1"/>
</dbReference>
<dbReference type="InterPro" id="IPR004498">
    <property type="entry name" value="Ribosomal_PrmA_MeTrfase"/>
</dbReference>
<dbReference type="HAMAP" id="MF_00735">
    <property type="entry name" value="Methyltr_PrmA"/>
    <property type="match status" value="1"/>
</dbReference>
<dbReference type="GO" id="GO:0005840">
    <property type="term" value="C:ribosome"/>
    <property type="evidence" value="ECO:0007669"/>
    <property type="project" value="UniProtKB-KW"/>
</dbReference>
<proteinExistence type="inferred from homology"/>
<evidence type="ECO:0000256" key="3">
    <source>
        <dbReference type="ARBA" id="ARBA00022603"/>
    </source>
</evidence>
<dbReference type="EC" id="2.1.1.-" evidence="6"/>
<evidence type="ECO:0000256" key="2">
    <source>
        <dbReference type="ARBA" id="ARBA00022490"/>
    </source>
</evidence>
<dbReference type="OrthoDB" id="9785995at2"/>
<keyword evidence="7" id="KW-0687">Ribonucleoprotein</keyword>
<feature type="binding site" evidence="6">
    <location>
        <position position="139"/>
    </location>
    <ligand>
        <name>S-adenosyl-L-methionine</name>
        <dbReference type="ChEBI" id="CHEBI:59789"/>
    </ligand>
</feature>
<keyword evidence="3 6" id="KW-0489">Methyltransferase</keyword>
<reference evidence="7 8" key="1">
    <citation type="submission" date="2018-06" db="EMBL/GenBank/DDBJ databases">
        <authorList>
            <consortium name="Pathogen Informatics"/>
            <person name="Doyle S."/>
        </authorList>
    </citation>
    <scope>NUCLEOTIDE SEQUENCE [LARGE SCALE GENOMIC DNA]</scope>
    <source>
        <strain evidence="7 8">NCTC13043</strain>
    </source>
</reference>
<comment type="similarity">
    <text evidence="1 6">Belongs to the methyltransferase superfamily. PrmA family.</text>
</comment>
<dbReference type="PANTHER" id="PTHR43648">
    <property type="entry name" value="ELECTRON TRANSFER FLAVOPROTEIN BETA SUBUNIT LYSINE METHYLTRANSFERASE"/>
    <property type="match status" value="1"/>
</dbReference>
<dbReference type="Pfam" id="PF06325">
    <property type="entry name" value="PrmA"/>
    <property type="match status" value="1"/>
</dbReference>